<dbReference type="KEGG" id="mzi:HWN40_01235"/>
<protein>
    <submittedName>
        <fullName evidence="2">Stage II sporulation protein M</fullName>
    </submittedName>
</protein>
<sequence length="336" mass="37726">MSESTTRFQINKKDLLWSAKTFAASLMIALVFSMILYSFTMTLSEPAPVNDAITSTASAATAKVVVTAEYISPMWAIFIFNSLAVFSASVGAGLFLLIHPLLVRDIEMRKGSKVYTFISISFERLLMPLNRLLQKVVSSRDPDFASMHKTGQKEEGTIWQYCGYGKDDYRMLAYMLPYIVPVMILVVNGFLMGILLAFFVFNGALTGFQLFGEEGIIVGMLYNVAYFVISIIPHGVIEIPAILLAAAVGRRFAYIQSHEIMNKGLFLGDSIESLKKDVSRVIGTVREYLNSRYLWKMFGLMVVMLLIAAYIETYVTLEIIERVMSVLDDFVEKVFL</sequence>
<feature type="transmembrane region" description="Helical" evidence="1">
    <location>
        <begin position="178"/>
        <end position="204"/>
    </location>
</feature>
<dbReference type="EMBL" id="CP058215">
    <property type="protein sequence ID" value="QLC48992.1"/>
    <property type="molecule type" value="Genomic_DNA"/>
</dbReference>
<keyword evidence="1" id="KW-1133">Transmembrane helix</keyword>
<organism evidence="2 3">
    <name type="scientific">Methanolobus zinderi</name>
    <dbReference type="NCBI Taxonomy" id="536044"/>
    <lineage>
        <taxon>Archaea</taxon>
        <taxon>Methanobacteriati</taxon>
        <taxon>Methanobacteriota</taxon>
        <taxon>Stenosarchaea group</taxon>
        <taxon>Methanomicrobia</taxon>
        <taxon>Methanosarcinales</taxon>
        <taxon>Methanosarcinaceae</taxon>
        <taxon>Methanolobus</taxon>
    </lineage>
</organism>
<keyword evidence="1" id="KW-0812">Transmembrane</keyword>
<dbReference type="RefSeq" id="WP_176964055.1">
    <property type="nucleotide sequence ID" value="NZ_CP058215.1"/>
</dbReference>
<feature type="transmembrane region" description="Helical" evidence="1">
    <location>
        <begin position="21"/>
        <end position="39"/>
    </location>
</feature>
<dbReference type="Proteomes" id="UP000509594">
    <property type="component" value="Chromosome"/>
</dbReference>
<proteinExistence type="predicted"/>
<name>A0A7D5E5C1_9EURY</name>
<keyword evidence="1" id="KW-0472">Membrane</keyword>
<feature type="transmembrane region" description="Helical" evidence="1">
    <location>
        <begin position="75"/>
        <end position="103"/>
    </location>
</feature>
<evidence type="ECO:0000313" key="3">
    <source>
        <dbReference type="Proteomes" id="UP000509594"/>
    </source>
</evidence>
<dbReference type="OrthoDB" id="86288at2157"/>
<feature type="transmembrane region" description="Helical" evidence="1">
    <location>
        <begin position="293"/>
        <end position="311"/>
    </location>
</feature>
<accession>A0A7D5E5C1</accession>
<dbReference type="Pfam" id="PF01944">
    <property type="entry name" value="SpoIIM"/>
    <property type="match status" value="1"/>
</dbReference>
<dbReference type="AlphaFoldDB" id="A0A7D5E5C1"/>
<evidence type="ECO:0000256" key="1">
    <source>
        <dbReference type="SAM" id="Phobius"/>
    </source>
</evidence>
<reference evidence="2 3" key="1">
    <citation type="submission" date="2020-06" db="EMBL/GenBank/DDBJ databases">
        <title>Methanolobus halotolerans sp. nov., isolated from a saline lake Tus in Siberia.</title>
        <authorList>
            <person name="Shen Y."/>
            <person name="Chen S.-C."/>
            <person name="Lai M.-C."/>
            <person name="Huang H.-H."/>
            <person name="Chiu H.-H."/>
            <person name="Tang S.-L."/>
            <person name="Rogozin D.Y."/>
            <person name="Degermendzhy A.G."/>
        </authorList>
    </citation>
    <scope>NUCLEOTIDE SEQUENCE [LARGE SCALE GENOMIC DNA]</scope>
    <source>
        <strain evidence="2 3">DSM 21339</strain>
    </source>
</reference>
<gene>
    <name evidence="2" type="ORF">HWN40_01235</name>
</gene>
<dbReference type="GeneID" id="55820256"/>
<feature type="transmembrane region" description="Helical" evidence="1">
    <location>
        <begin position="224"/>
        <end position="248"/>
    </location>
</feature>
<keyword evidence="3" id="KW-1185">Reference proteome</keyword>
<evidence type="ECO:0000313" key="2">
    <source>
        <dbReference type="EMBL" id="QLC48992.1"/>
    </source>
</evidence>
<dbReference type="InterPro" id="IPR002798">
    <property type="entry name" value="SpoIIM-like"/>
</dbReference>